<dbReference type="AlphaFoldDB" id="A0A9P0TZF6"/>
<name>A0A9P0TZF6_PIEBR</name>
<evidence type="ECO:0000313" key="2">
    <source>
        <dbReference type="Proteomes" id="UP001152562"/>
    </source>
</evidence>
<dbReference type="Proteomes" id="UP001152562">
    <property type="component" value="Unassembled WGS sequence"/>
</dbReference>
<reference evidence="1" key="1">
    <citation type="submission" date="2022-05" db="EMBL/GenBank/DDBJ databases">
        <authorList>
            <person name="Okamura Y."/>
        </authorList>
    </citation>
    <scope>NUCLEOTIDE SEQUENCE</scope>
</reference>
<gene>
    <name evidence="1" type="ORF">PIBRA_LOCUS14209</name>
</gene>
<dbReference type="EMBL" id="CALOZG010000087">
    <property type="protein sequence ID" value="CAH4038696.1"/>
    <property type="molecule type" value="Genomic_DNA"/>
</dbReference>
<keyword evidence="2" id="KW-1185">Reference proteome</keyword>
<sequence length="101" mass="10710">MNTNEKIQPFGRLITQYLQENVDGVTLTDVVQHLQDEHGEEPTEELKRSPEAHVVVQDDEDVSVGVPAAVAVVVRALAAAAAAAVVGEGAAVADFLKSYSI</sequence>
<comment type="caution">
    <text evidence="1">The sequence shown here is derived from an EMBL/GenBank/DDBJ whole genome shotgun (WGS) entry which is preliminary data.</text>
</comment>
<proteinExistence type="predicted"/>
<evidence type="ECO:0000313" key="1">
    <source>
        <dbReference type="EMBL" id="CAH4038696.1"/>
    </source>
</evidence>
<protein>
    <submittedName>
        <fullName evidence="1">Uncharacterized protein</fullName>
    </submittedName>
</protein>
<organism evidence="1 2">
    <name type="scientific">Pieris brassicae</name>
    <name type="common">White butterfly</name>
    <name type="synonym">Large white butterfly</name>
    <dbReference type="NCBI Taxonomy" id="7116"/>
    <lineage>
        <taxon>Eukaryota</taxon>
        <taxon>Metazoa</taxon>
        <taxon>Ecdysozoa</taxon>
        <taxon>Arthropoda</taxon>
        <taxon>Hexapoda</taxon>
        <taxon>Insecta</taxon>
        <taxon>Pterygota</taxon>
        <taxon>Neoptera</taxon>
        <taxon>Endopterygota</taxon>
        <taxon>Lepidoptera</taxon>
        <taxon>Glossata</taxon>
        <taxon>Ditrysia</taxon>
        <taxon>Papilionoidea</taxon>
        <taxon>Pieridae</taxon>
        <taxon>Pierinae</taxon>
        <taxon>Pieris</taxon>
    </lineage>
</organism>
<accession>A0A9P0TZF6</accession>